<dbReference type="GO" id="GO:0004314">
    <property type="term" value="F:[acyl-carrier-protein] S-malonyltransferase activity"/>
    <property type="evidence" value="ECO:0007669"/>
    <property type="project" value="UniProtKB-EC"/>
</dbReference>
<dbReference type="NCBIfam" id="TIGR00128">
    <property type="entry name" value="fabD"/>
    <property type="match status" value="1"/>
</dbReference>
<dbReference type="InterPro" id="IPR014043">
    <property type="entry name" value="Acyl_transferase_dom"/>
</dbReference>
<dbReference type="InterPro" id="IPR049489">
    <property type="entry name" value="FabD-like_helical_ins"/>
</dbReference>
<dbReference type="GO" id="GO:0005829">
    <property type="term" value="C:cytosol"/>
    <property type="evidence" value="ECO:0007669"/>
    <property type="project" value="TreeGrafter"/>
</dbReference>
<dbReference type="InterPro" id="IPR004410">
    <property type="entry name" value="Malonyl_CoA-ACP_transAc_FabD"/>
</dbReference>
<gene>
    <name evidence="5" type="primary">fabD</name>
    <name evidence="5" type="ORF">ECE50_010410</name>
</gene>
<dbReference type="OrthoDB" id="9805460at2"/>
<keyword evidence="2 5" id="KW-0808">Transferase</keyword>
<dbReference type="InterPro" id="IPR001227">
    <property type="entry name" value="Ac_transferase_dom_sf"/>
</dbReference>
<dbReference type="InterPro" id="IPR016035">
    <property type="entry name" value="Acyl_Trfase/lysoPLipase"/>
</dbReference>
<protein>
    <recommendedName>
        <fullName evidence="1">[acyl-carrier-protein] S-malonyltransferase</fullName>
        <ecNumber evidence="1">2.3.1.39</ecNumber>
    </recommendedName>
</protein>
<accession>A0A433WN15</accession>
<name>A0A433WN15_9BACT</name>
<evidence type="ECO:0000256" key="4">
    <source>
        <dbReference type="ARBA" id="ARBA00048462"/>
    </source>
</evidence>
<dbReference type="InterPro" id="IPR014179">
    <property type="entry name" value="PfaD-like_TIM-barrel"/>
</dbReference>
<dbReference type="Proteomes" id="UP000281028">
    <property type="component" value="Unassembled WGS sequence"/>
</dbReference>
<dbReference type="Gene3D" id="3.30.70.250">
    <property type="entry name" value="Malonyl-CoA ACP transacylase, ACP-binding"/>
    <property type="match status" value="1"/>
</dbReference>
<keyword evidence="6" id="KW-1185">Reference proteome</keyword>
<dbReference type="NCBIfam" id="TIGR02814">
    <property type="entry name" value="pfaD_fam"/>
    <property type="match status" value="1"/>
</dbReference>
<evidence type="ECO:0000256" key="3">
    <source>
        <dbReference type="ARBA" id="ARBA00023315"/>
    </source>
</evidence>
<dbReference type="PANTHER" id="PTHR42681:SF1">
    <property type="entry name" value="MALONYL-COA-ACYL CARRIER PROTEIN TRANSACYLASE, MITOCHONDRIAL"/>
    <property type="match status" value="1"/>
</dbReference>
<dbReference type="Gene3D" id="3.20.20.70">
    <property type="entry name" value="Aldolase class I"/>
    <property type="match status" value="2"/>
</dbReference>
<keyword evidence="3 5" id="KW-0012">Acyltransferase</keyword>
<dbReference type="GO" id="GO:0006633">
    <property type="term" value="P:fatty acid biosynthetic process"/>
    <property type="evidence" value="ECO:0007669"/>
    <property type="project" value="TreeGrafter"/>
</dbReference>
<dbReference type="SMART" id="SM00827">
    <property type="entry name" value="PKS_AT"/>
    <property type="match status" value="1"/>
</dbReference>
<dbReference type="AlphaFoldDB" id="A0A433WN15"/>
<dbReference type="SUPFAM" id="SSF55048">
    <property type="entry name" value="Probable ACP-binding domain of malonyl-CoA ACP transacylase"/>
    <property type="match status" value="1"/>
</dbReference>
<dbReference type="EC" id="2.3.1.39" evidence="1"/>
<dbReference type="Gene3D" id="3.40.366.10">
    <property type="entry name" value="Malonyl-Coenzyme A Acyl Carrier Protein, domain 2"/>
    <property type="match status" value="1"/>
</dbReference>
<dbReference type="PANTHER" id="PTHR42681">
    <property type="entry name" value="MALONYL-COA-ACYL CARRIER PROTEIN TRANSACYLASE, MITOCHONDRIAL"/>
    <property type="match status" value="1"/>
</dbReference>
<organism evidence="5 6">
    <name type="scientific">Chitinophaga solisilvae</name>
    <dbReference type="NCBI Taxonomy" id="1233460"/>
    <lineage>
        <taxon>Bacteria</taxon>
        <taxon>Pseudomonadati</taxon>
        <taxon>Bacteroidota</taxon>
        <taxon>Chitinophagia</taxon>
        <taxon>Chitinophagales</taxon>
        <taxon>Chitinophagaceae</taxon>
        <taxon>Chitinophaga</taxon>
    </lineage>
</organism>
<dbReference type="Pfam" id="PF21607">
    <property type="entry name" value="FabD_helical_ins"/>
    <property type="match status" value="1"/>
</dbReference>
<evidence type="ECO:0000256" key="1">
    <source>
        <dbReference type="ARBA" id="ARBA00013258"/>
    </source>
</evidence>
<evidence type="ECO:0000313" key="5">
    <source>
        <dbReference type="EMBL" id="NSL87243.1"/>
    </source>
</evidence>
<sequence>MKAYLFPGQGSQRKGMGRDLFSQYSHLTSTAAEILGYDIAGLCLHDADHLLNNTAYTQPALYVVSCLAWLHTTATTTLPAFLLGHSIGEYAALFAAGVFSFETGLELVKKRAALMAQATDGGMAAIVGLTISEVNYLLQHNGYQHIDVANHNSREQVVISGLKEDIRRAQTAFERAGAKLYYPMNVSGAFHSGHMSAAADAFAAFIKDYPLRAPEIPVISNVTGRPYSNNTIHALLTAQIRCPVRWYESISYLIRNGVDQFEEIGSGDVLRKMIPFIQADYLQAAEDQQPGDQPAAIACSQENFSVITAEGLGAAAFKKAYGLRLAYMTGAMVHGIASPALVIRMGKAGMMGFLGTGGVSPEKITADIRQIQQELPPGASFGVNLLNSHAENKVAEVILAQQVKYVEASAYITITEALVRLRLTGIHRLPDGRVVSPVRMMAKISRPEVAAVFMQPPPEELVIKLLDKKLLTADEAQLATEILMADDICVEADSGGHTDMGVAFILLPAIIRLRDSMTRHFHSNINIGAAGGIGTPEAAAAAFILGADFILTGSVNQCTVEAGTSDIVKDMLQLMEFQDTAYAPAGDMFETGAKVQVLRKGVLFHARAARLYELYKQYNSVDEIDEKTKQQIATQYFKRSFAEVFEDCRAYYPAAIFAEAMKHPKQMMAYLFRWYFAYSGRSAEQGEENHKTNFQVHCGPALGAFNQWVKDTPLENWRNRHSDEIGLKIMSGAATLLNERMKMFSTRSTEGTADKP</sequence>
<dbReference type="Pfam" id="PF00698">
    <property type="entry name" value="Acyl_transf_1"/>
    <property type="match status" value="1"/>
</dbReference>
<dbReference type="SUPFAM" id="SSF51412">
    <property type="entry name" value="Inosine monophosphate dehydrogenase (IMPDH)"/>
    <property type="match status" value="1"/>
</dbReference>
<reference evidence="5" key="1">
    <citation type="submission" date="2020-05" db="EMBL/GenBank/DDBJ databases">
        <title>Chitinophaga laudate sp. nov., isolated from a tropical peat swamp.</title>
        <authorList>
            <person name="Goh C.B.S."/>
            <person name="Lee M.S."/>
            <person name="Parimannan S."/>
            <person name="Pasbakhsh P."/>
            <person name="Yule C.M."/>
            <person name="Rajandas H."/>
            <person name="Loke S."/>
            <person name="Croft L."/>
            <person name="Tan J.B.L."/>
        </authorList>
    </citation>
    <scope>NUCLEOTIDE SEQUENCE</scope>
    <source>
        <strain evidence="5">Mgbs1</strain>
    </source>
</reference>
<dbReference type="EMBL" id="RIAR02000001">
    <property type="protein sequence ID" value="NSL87243.1"/>
    <property type="molecule type" value="Genomic_DNA"/>
</dbReference>
<dbReference type="InterPro" id="IPR050858">
    <property type="entry name" value="Mal-CoA-ACP_Trans/PKS_FabD"/>
</dbReference>
<dbReference type="Pfam" id="PF03060">
    <property type="entry name" value="NMO"/>
    <property type="match status" value="1"/>
</dbReference>
<evidence type="ECO:0000256" key="2">
    <source>
        <dbReference type="ARBA" id="ARBA00022679"/>
    </source>
</evidence>
<evidence type="ECO:0000313" key="6">
    <source>
        <dbReference type="Proteomes" id="UP000281028"/>
    </source>
</evidence>
<comment type="catalytic activity">
    <reaction evidence="4">
        <text>holo-[ACP] + malonyl-CoA = malonyl-[ACP] + CoA</text>
        <dbReference type="Rhea" id="RHEA:41792"/>
        <dbReference type="Rhea" id="RHEA-COMP:9623"/>
        <dbReference type="Rhea" id="RHEA-COMP:9685"/>
        <dbReference type="ChEBI" id="CHEBI:57287"/>
        <dbReference type="ChEBI" id="CHEBI:57384"/>
        <dbReference type="ChEBI" id="CHEBI:64479"/>
        <dbReference type="ChEBI" id="CHEBI:78449"/>
        <dbReference type="EC" id="2.3.1.39"/>
    </reaction>
</comment>
<dbReference type="SUPFAM" id="SSF52151">
    <property type="entry name" value="FabD/lysophospholipase-like"/>
    <property type="match status" value="1"/>
</dbReference>
<dbReference type="InterPro" id="IPR013785">
    <property type="entry name" value="Aldolase_TIM"/>
</dbReference>
<comment type="caution">
    <text evidence="5">The sequence shown here is derived from an EMBL/GenBank/DDBJ whole genome shotgun (WGS) entry which is preliminary data.</text>
</comment>
<proteinExistence type="predicted"/>
<dbReference type="InterPro" id="IPR016036">
    <property type="entry name" value="Malonyl_transacylase_ACP-bd"/>
</dbReference>